<proteinExistence type="predicted"/>
<dbReference type="AlphaFoldDB" id="A0A437QI54"/>
<accession>A0A437QI54</accession>
<dbReference type="SUPFAM" id="SSF52540">
    <property type="entry name" value="P-loop containing nucleoside triphosphate hydrolases"/>
    <property type="match status" value="1"/>
</dbReference>
<organism evidence="2 3">
    <name type="scientific">Hwanghaeella grinnelliae</name>
    <dbReference type="NCBI Taxonomy" id="2500179"/>
    <lineage>
        <taxon>Bacteria</taxon>
        <taxon>Pseudomonadati</taxon>
        <taxon>Pseudomonadota</taxon>
        <taxon>Alphaproteobacteria</taxon>
        <taxon>Rhodospirillales</taxon>
        <taxon>Rhodospirillaceae</taxon>
        <taxon>Hwanghaeella</taxon>
    </lineage>
</organism>
<dbReference type="InterPro" id="IPR003593">
    <property type="entry name" value="AAA+_ATPase"/>
</dbReference>
<dbReference type="InterPro" id="IPR052026">
    <property type="entry name" value="ExeA_AAA_ATPase_DNA-bind"/>
</dbReference>
<feature type="domain" description="AAA+ ATPase" evidence="1">
    <location>
        <begin position="42"/>
        <end position="194"/>
    </location>
</feature>
<evidence type="ECO:0000313" key="2">
    <source>
        <dbReference type="EMBL" id="RVU34106.1"/>
    </source>
</evidence>
<dbReference type="PANTHER" id="PTHR35894:SF1">
    <property type="entry name" value="PHOSPHORIBULOKINASE _ URIDINE KINASE FAMILY"/>
    <property type="match status" value="1"/>
</dbReference>
<dbReference type="Gene3D" id="3.40.50.300">
    <property type="entry name" value="P-loop containing nucleotide triphosphate hydrolases"/>
    <property type="match status" value="1"/>
</dbReference>
<keyword evidence="3" id="KW-1185">Reference proteome</keyword>
<dbReference type="EMBL" id="SADE01000004">
    <property type="protein sequence ID" value="RVU34106.1"/>
    <property type="molecule type" value="Genomic_DNA"/>
</dbReference>
<evidence type="ECO:0000313" key="3">
    <source>
        <dbReference type="Proteomes" id="UP000287447"/>
    </source>
</evidence>
<name>A0A437QI54_9PROT</name>
<protein>
    <submittedName>
        <fullName evidence="2">General secretion pathway protein</fullName>
    </submittedName>
</protein>
<dbReference type="RefSeq" id="WP_127768136.1">
    <property type="nucleotide sequence ID" value="NZ_SADE01000004.1"/>
</dbReference>
<reference evidence="3" key="1">
    <citation type="submission" date="2019-01" db="EMBL/GenBank/DDBJ databases">
        <title>Gri0909 isolated from a small marine red alga.</title>
        <authorList>
            <person name="Kim J."/>
            <person name="Jeong S.E."/>
            <person name="Jeon C.O."/>
        </authorList>
    </citation>
    <scope>NUCLEOTIDE SEQUENCE [LARGE SCALE GENOMIC DNA]</scope>
    <source>
        <strain evidence="3">Gri0909</strain>
    </source>
</reference>
<sequence length="298" mass="33765">MYEAFFGLKEKPFSIQPDPDYMFWSKAHSLAFAMIEYGIMNRAGFTVITGEIGSGKTTLIRHLLNNLGEEVTVGLVSNAYENRGELLHWVLMAFGKPYEDKPVVALHAQFTEFLIEEYAAGRRTILIVDEAQNLGPQTLEELRMLSNINADKDQLLQVILVGQPQLKQLLQSPELVQFAQRIASDFHLRPFNVEETGDYINHRLKLGGATREIFTKAARERVAKATDGIPRLINVICDTALVYGFSSGVDTIDVDIIEEIIRDKAEHGIFAYDKPPRAEQEPDQKSVYWRQHKVISIE</sequence>
<dbReference type="InterPro" id="IPR027417">
    <property type="entry name" value="P-loop_NTPase"/>
</dbReference>
<dbReference type="GO" id="GO:0016887">
    <property type="term" value="F:ATP hydrolysis activity"/>
    <property type="evidence" value="ECO:0007669"/>
    <property type="project" value="InterPro"/>
</dbReference>
<gene>
    <name evidence="2" type="ORF">EOI86_23620</name>
</gene>
<dbReference type="SMART" id="SM00382">
    <property type="entry name" value="AAA"/>
    <property type="match status" value="1"/>
</dbReference>
<dbReference type="OrthoDB" id="7828921at2"/>
<dbReference type="Proteomes" id="UP000287447">
    <property type="component" value="Unassembled WGS sequence"/>
</dbReference>
<dbReference type="InterPro" id="IPR049945">
    <property type="entry name" value="AAA_22"/>
</dbReference>
<dbReference type="PANTHER" id="PTHR35894">
    <property type="entry name" value="GENERAL SECRETION PATHWAY PROTEIN A-RELATED"/>
    <property type="match status" value="1"/>
</dbReference>
<comment type="caution">
    <text evidence="2">The sequence shown here is derived from an EMBL/GenBank/DDBJ whole genome shotgun (WGS) entry which is preliminary data.</text>
</comment>
<evidence type="ECO:0000259" key="1">
    <source>
        <dbReference type="SMART" id="SM00382"/>
    </source>
</evidence>
<dbReference type="Pfam" id="PF13401">
    <property type="entry name" value="AAA_22"/>
    <property type="match status" value="1"/>
</dbReference>